<proteinExistence type="predicted"/>
<name>A0AC61S578_9BACT</name>
<reference evidence="1" key="1">
    <citation type="submission" date="2019-04" db="EMBL/GenBank/DDBJ databases">
        <title>Microbes associate with the intestines of laboratory mice.</title>
        <authorList>
            <person name="Navarre W."/>
            <person name="Wong E."/>
            <person name="Huang K.C."/>
            <person name="Tropini C."/>
            <person name="Ng K."/>
            <person name="Yu B."/>
        </authorList>
    </citation>
    <scope>NUCLEOTIDE SEQUENCE</scope>
    <source>
        <strain evidence="1">NM86_A22</strain>
    </source>
</reference>
<sequence>MNRFRITIALIIACATSYATAAPSILSIKNSITDSAIVYPESFETDTQKMLKNWYLQNYTVLETDFSKNAAKGESDEVYIDRLSRIPTTIELPYNQIVRSYIDMYAQRRRQLVENMLGMSLYYFPIFEQALERNGLPLELRYLPIIESAMNPDAVSRAGATGLWQIMIPTARGLGLEINTLVDERRDPIASTEAAAAYLKQLYDMYNDWSLAIAAYNCGPGNVNKAIRRAGGDKPDFWSIYYFLPKETRGYVPAFIAANYIMTYYKEHGISPALARRPIITDSVHVNKRVHFNQISDVLNIPVEEIRVLNPQYRKDIIPGDTRPYSLVLPSMQVYSYIMSQDSILAHDAATYKRRTTVEPSSSESGEYTTKLVIKRHKVRRGETFSSIAKKYGVTINEIKSWNGIKRRTKTLARGKVLKIHTYERVAVPKKEEPDIDSSSNTYTQSEQPDTLANHIVKNDTEPAVENCDTTAAETIAQVEKPQPQKTTKKETKTTKRNNKPKIHTVKRGDNLYKISKKYPGMTVEKIKRANNLKSIDLQIGQKLKIPAN</sequence>
<dbReference type="EMBL" id="SSTG01000059">
    <property type="protein sequence ID" value="THG51550.1"/>
    <property type="molecule type" value="Genomic_DNA"/>
</dbReference>
<gene>
    <name evidence="1" type="ORF">E5990_05980</name>
</gene>
<accession>A0AC61S578</accession>
<keyword evidence="2" id="KW-1185">Reference proteome</keyword>
<evidence type="ECO:0000313" key="1">
    <source>
        <dbReference type="EMBL" id="THG51550.1"/>
    </source>
</evidence>
<organism evidence="1 2">
    <name type="scientific">Muribaculum caecicola</name>
    <dbReference type="NCBI Taxonomy" id="3038144"/>
    <lineage>
        <taxon>Bacteria</taxon>
        <taxon>Pseudomonadati</taxon>
        <taxon>Bacteroidota</taxon>
        <taxon>Bacteroidia</taxon>
        <taxon>Bacteroidales</taxon>
        <taxon>Muribaculaceae</taxon>
        <taxon>Muribaculum</taxon>
    </lineage>
</organism>
<evidence type="ECO:0000313" key="2">
    <source>
        <dbReference type="Proteomes" id="UP000305401"/>
    </source>
</evidence>
<comment type="caution">
    <text evidence="1">The sequence shown here is derived from an EMBL/GenBank/DDBJ whole genome shotgun (WGS) entry which is preliminary data.</text>
</comment>
<protein>
    <submittedName>
        <fullName evidence="1">LysM peptidoglycan-binding domain-containing protein</fullName>
    </submittedName>
</protein>
<dbReference type="Proteomes" id="UP000305401">
    <property type="component" value="Unassembled WGS sequence"/>
</dbReference>